<dbReference type="EMBL" id="BSSQ01000016">
    <property type="protein sequence ID" value="GLX69904.1"/>
    <property type="molecule type" value="Genomic_DNA"/>
</dbReference>
<sequence>MKIKSILWQGVLLGLVLIFILAGLNLNLVRSLLGIAHEPDDFGYQDSTFVVYNGPFEGTPWLAAAFWILLVCAASITALTIFKLSWFALRRKGLASNR</sequence>
<evidence type="ECO:0000256" key="1">
    <source>
        <dbReference type="SAM" id="Phobius"/>
    </source>
</evidence>
<organism evidence="2 3">
    <name type="scientific">Paenibacillus glycanilyticus</name>
    <dbReference type="NCBI Taxonomy" id="126569"/>
    <lineage>
        <taxon>Bacteria</taxon>
        <taxon>Bacillati</taxon>
        <taxon>Bacillota</taxon>
        <taxon>Bacilli</taxon>
        <taxon>Bacillales</taxon>
        <taxon>Paenibacillaceae</taxon>
        <taxon>Paenibacillus</taxon>
    </lineage>
</organism>
<dbReference type="Proteomes" id="UP001157114">
    <property type="component" value="Unassembled WGS sequence"/>
</dbReference>
<evidence type="ECO:0000313" key="3">
    <source>
        <dbReference type="Proteomes" id="UP001157114"/>
    </source>
</evidence>
<keyword evidence="1" id="KW-1133">Transmembrane helix</keyword>
<keyword evidence="1" id="KW-0812">Transmembrane</keyword>
<keyword evidence="3" id="KW-1185">Reference proteome</keyword>
<evidence type="ECO:0000313" key="2">
    <source>
        <dbReference type="EMBL" id="GLX69904.1"/>
    </source>
</evidence>
<name>A0ABQ6GG16_9BACL</name>
<comment type="caution">
    <text evidence="2">The sequence shown here is derived from an EMBL/GenBank/DDBJ whole genome shotgun (WGS) entry which is preliminary data.</text>
</comment>
<feature type="transmembrane region" description="Helical" evidence="1">
    <location>
        <begin position="61"/>
        <end position="82"/>
    </location>
</feature>
<keyword evidence="1" id="KW-0472">Membrane</keyword>
<accession>A0ABQ6GG16</accession>
<reference evidence="2 3" key="1">
    <citation type="submission" date="2023-03" db="EMBL/GenBank/DDBJ databases">
        <title>Draft genome sequence of the bacteria which degrade cell wall of Tricholomamatutake.</title>
        <authorList>
            <person name="Konishi Y."/>
            <person name="Fukuta Y."/>
            <person name="Shirasaka N."/>
        </authorList>
    </citation>
    <scope>NUCLEOTIDE SEQUENCE [LARGE SCALE GENOMIC DNA]</scope>
    <source>
        <strain evidence="3">mu1</strain>
    </source>
</reference>
<feature type="transmembrane region" description="Helical" evidence="1">
    <location>
        <begin position="7"/>
        <end position="26"/>
    </location>
</feature>
<protein>
    <recommendedName>
        <fullName evidence="4">DUF4306 domain-containing protein</fullName>
    </recommendedName>
</protein>
<proteinExistence type="predicted"/>
<dbReference type="RefSeq" id="WP_284240672.1">
    <property type="nucleotide sequence ID" value="NZ_BSSQ01000016.1"/>
</dbReference>
<gene>
    <name evidence="2" type="ORF">MU1_42500</name>
</gene>
<evidence type="ECO:0008006" key="4">
    <source>
        <dbReference type="Google" id="ProtNLM"/>
    </source>
</evidence>